<feature type="domain" description="N-acetyltransferase" evidence="3">
    <location>
        <begin position="4"/>
        <end position="152"/>
    </location>
</feature>
<sequence>MDAITLVEVSARHADLAYLIGKLDEELLQLYPSDEIFGVDVDDPEIEEAIFVIAYHNGIPVGCGGIRPIDQESTELKRFYVDPSRRNHGIAGRLLVYLEQRAQQFNFSSIKLETGPQQFEALQFYRKHGYCEIERFGPYTDCPSSLCFAKGL</sequence>
<keyword evidence="1" id="KW-0808">Transferase</keyword>
<evidence type="ECO:0000259" key="3">
    <source>
        <dbReference type="PROSITE" id="PS51186"/>
    </source>
</evidence>
<dbReference type="Pfam" id="PF00583">
    <property type="entry name" value="Acetyltransf_1"/>
    <property type="match status" value="1"/>
</dbReference>
<protein>
    <recommendedName>
        <fullName evidence="3">N-acetyltransferase domain-containing protein</fullName>
    </recommendedName>
</protein>
<accession>A0ABN8GVA5</accession>
<evidence type="ECO:0000256" key="2">
    <source>
        <dbReference type="ARBA" id="ARBA00023315"/>
    </source>
</evidence>
<evidence type="ECO:0000313" key="5">
    <source>
        <dbReference type="Proteomes" id="UP000838686"/>
    </source>
</evidence>
<dbReference type="SUPFAM" id="SSF55729">
    <property type="entry name" value="Acyl-CoA N-acyltransferases (Nat)"/>
    <property type="match status" value="1"/>
</dbReference>
<dbReference type="Proteomes" id="UP000838686">
    <property type="component" value="Unassembled WGS sequence"/>
</dbReference>
<gene>
    <name evidence="4" type="ORF">PAECIP111893_03897</name>
</gene>
<dbReference type="Gene3D" id="3.40.630.30">
    <property type="match status" value="1"/>
</dbReference>
<dbReference type="PANTHER" id="PTHR43877:SF2">
    <property type="entry name" value="AMINOALKYLPHOSPHONATE N-ACETYLTRANSFERASE-RELATED"/>
    <property type="match status" value="1"/>
</dbReference>
<proteinExistence type="predicted"/>
<dbReference type="RefSeq" id="WP_236344252.1">
    <property type="nucleotide sequence ID" value="NZ_CAKMMF010000024.1"/>
</dbReference>
<organism evidence="4 5">
    <name type="scientific">Paenibacillus plantiphilus</name>
    <dbReference type="NCBI Taxonomy" id="2905650"/>
    <lineage>
        <taxon>Bacteria</taxon>
        <taxon>Bacillati</taxon>
        <taxon>Bacillota</taxon>
        <taxon>Bacilli</taxon>
        <taxon>Bacillales</taxon>
        <taxon>Paenibacillaceae</taxon>
        <taxon>Paenibacillus</taxon>
    </lineage>
</organism>
<dbReference type="CDD" id="cd04301">
    <property type="entry name" value="NAT_SF"/>
    <property type="match status" value="1"/>
</dbReference>
<evidence type="ECO:0000313" key="4">
    <source>
        <dbReference type="EMBL" id="CAH1215229.1"/>
    </source>
</evidence>
<comment type="caution">
    <text evidence="4">The sequence shown here is derived from an EMBL/GenBank/DDBJ whole genome shotgun (WGS) entry which is preliminary data.</text>
</comment>
<dbReference type="PANTHER" id="PTHR43877">
    <property type="entry name" value="AMINOALKYLPHOSPHONATE N-ACETYLTRANSFERASE-RELATED-RELATED"/>
    <property type="match status" value="1"/>
</dbReference>
<keyword evidence="5" id="KW-1185">Reference proteome</keyword>
<dbReference type="PROSITE" id="PS51186">
    <property type="entry name" value="GNAT"/>
    <property type="match status" value="1"/>
</dbReference>
<dbReference type="EMBL" id="CAKMMF010000024">
    <property type="protein sequence ID" value="CAH1215229.1"/>
    <property type="molecule type" value="Genomic_DNA"/>
</dbReference>
<dbReference type="InterPro" id="IPR050832">
    <property type="entry name" value="Bact_Acetyltransf"/>
</dbReference>
<dbReference type="InterPro" id="IPR000182">
    <property type="entry name" value="GNAT_dom"/>
</dbReference>
<evidence type="ECO:0000256" key="1">
    <source>
        <dbReference type="ARBA" id="ARBA00022679"/>
    </source>
</evidence>
<keyword evidence="2" id="KW-0012">Acyltransferase</keyword>
<name>A0ABN8GVA5_9BACL</name>
<reference evidence="4" key="1">
    <citation type="submission" date="2022-01" db="EMBL/GenBank/DDBJ databases">
        <authorList>
            <person name="Criscuolo A."/>
        </authorList>
    </citation>
    <scope>NUCLEOTIDE SEQUENCE</scope>
    <source>
        <strain evidence="4">CIP111893</strain>
    </source>
</reference>
<dbReference type="InterPro" id="IPR016181">
    <property type="entry name" value="Acyl_CoA_acyltransferase"/>
</dbReference>